<feature type="binding site" evidence="4">
    <location>
        <position position="160"/>
    </location>
    <ligand>
        <name>a divalent metal cation</name>
        <dbReference type="ChEBI" id="CHEBI:60240"/>
        <label>2</label>
    </ligand>
</feature>
<dbReference type="CDD" id="cd01310">
    <property type="entry name" value="TatD_DNAse"/>
    <property type="match status" value="1"/>
</dbReference>
<dbReference type="STRING" id="349215.A11S_1204"/>
<dbReference type="Gene3D" id="3.20.20.140">
    <property type="entry name" value="Metal-dependent hydrolases"/>
    <property type="match status" value="1"/>
</dbReference>
<keyword evidence="2 4" id="KW-0479">Metal-binding</keyword>
<reference evidence="5 6" key="1">
    <citation type="journal article" date="2013" name="ISME J.">
        <title>By their genes ye shall know them: genomic signatures of predatory bacteria.</title>
        <authorList>
            <person name="Pasternak Z."/>
            <person name="Pietrokovski S."/>
            <person name="Rotem O."/>
            <person name="Gophna U."/>
            <person name="Lurie-Weinberger M.N."/>
            <person name="Jurkevitch E."/>
        </authorList>
    </citation>
    <scope>NUCLEOTIDE SEQUENCE [LARGE SCALE GENOMIC DNA]</scope>
    <source>
        <strain evidence="5">EPB</strain>
    </source>
</reference>
<dbReference type="InterPro" id="IPR001130">
    <property type="entry name" value="TatD-like"/>
</dbReference>
<dbReference type="PANTHER" id="PTHR46124:SF2">
    <property type="entry name" value="D-AMINOACYL-TRNA DEACYLASE"/>
    <property type="match status" value="1"/>
</dbReference>
<gene>
    <name evidence="5" type="ORF">A11S_1204</name>
</gene>
<keyword evidence="3" id="KW-0378">Hydrolase</keyword>
<dbReference type="Proteomes" id="UP000011932">
    <property type="component" value="Chromosome"/>
</dbReference>
<feature type="binding site" evidence="4">
    <location>
        <position position="134"/>
    </location>
    <ligand>
        <name>a divalent metal cation</name>
        <dbReference type="ChEBI" id="CHEBI:60240"/>
        <label>2</label>
    </ligand>
</feature>
<dbReference type="Pfam" id="PF01026">
    <property type="entry name" value="TatD_DNase"/>
    <property type="match status" value="1"/>
</dbReference>
<dbReference type="GO" id="GO:0016788">
    <property type="term" value="F:hydrolase activity, acting on ester bonds"/>
    <property type="evidence" value="ECO:0007669"/>
    <property type="project" value="InterPro"/>
</dbReference>
<dbReference type="GO" id="GO:0005829">
    <property type="term" value="C:cytosol"/>
    <property type="evidence" value="ECO:0007669"/>
    <property type="project" value="TreeGrafter"/>
</dbReference>
<dbReference type="InterPro" id="IPR018228">
    <property type="entry name" value="DNase_TatD-rel_CS"/>
</dbReference>
<dbReference type="PATRIC" id="fig|349215.9.peg.1160"/>
<protein>
    <submittedName>
        <fullName evidence="5">Putative deoxyribonuclease YcfH</fullName>
    </submittedName>
</protein>
<feature type="binding site" evidence="4">
    <location>
        <position position="210"/>
    </location>
    <ligand>
        <name>a divalent metal cation</name>
        <dbReference type="ChEBI" id="CHEBI:60240"/>
        <label>1</label>
    </ligand>
</feature>
<sequence length="273" mass="30318">MYIDSHCHLNHNRLLNIGGPDQVIANANAAGVDGMLSICCRISDEFPQILDLVSNRKNIWCTIATHPHEASDPAEKAVTQSDLVSMAKSHPKIIGIGESGLDYFYEHATREDQQNSFRKHLRACIETNLPVVVHARDADDDIIRIIREEGAGTNLTGVMHCFSSTRKMGEEALECGFYISFSGIVTFNKSQELRDFARDVPLDRILIETDAPYLAPEPFRGKINEPALVVHTARTVADTHKISARDLAAKSRENFFRLFPRALDTFVADGTAA</sequence>
<feature type="binding site" evidence="4">
    <location>
        <position position="6"/>
    </location>
    <ligand>
        <name>a divalent metal cation</name>
        <dbReference type="ChEBI" id="CHEBI:60240"/>
        <label>1</label>
    </ligand>
</feature>
<dbReference type="InterPro" id="IPR032466">
    <property type="entry name" value="Metal_Hydrolase"/>
</dbReference>
<dbReference type="EMBL" id="CP003538">
    <property type="protein sequence ID" value="AGH98017.1"/>
    <property type="molecule type" value="Genomic_DNA"/>
</dbReference>
<dbReference type="RefSeq" id="WP_015467555.1">
    <property type="nucleotide sequence ID" value="NC_020812.1"/>
</dbReference>
<evidence type="ECO:0000256" key="3">
    <source>
        <dbReference type="ARBA" id="ARBA00022801"/>
    </source>
</evidence>
<dbReference type="FunFam" id="3.20.20.140:FF:000005">
    <property type="entry name" value="TatD family hydrolase"/>
    <property type="match status" value="1"/>
</dbReference>
<dbReference type="OrthoDB" id="9810005at2"/>
<dbReference type="KEGG" id="man:A11S_1204"/>
<dbReference type="GO" id="GO:0004536">
    <property type="term" value="F:DNA nuclease activity"/>
    <property type="evidence" value="ECO:0007669"/>
    <property type="project" value="InterPro"/>
</dbReference>
<evidence type="ECO:0000256" key="1">
    <source>
        <dbReference type="ARBA" id="ARBA00009275"/>
    </source>
</evidence>
<evidence type="ECO:0000313" key="6">
    <source>
        <dbReference type="Proteomes" id="UP000011932"/>
    </source>
</evidence>
<accession>M4VF86</accession>
<dbReference type="AlphaFoldDB" id="M4VF86"/>
<name>M4VF86_9BACT</name>
<dbReference type="GO" id="GO:0046872">
    <property type="term" value="F:metal ion binding"/>
    <property type="evidence" value="ECO:0007669"/>
    <property type="project" value="UniProtKB-KW"/>
</dbReference>
<dbReference type="NCBIfam" id="TIGR00010">
    <property type="entry name" value="YchF/TatD family DNA exonuclease"/>
    <property type="match status" value="1"/>
</dbReference>
<evidence type="ECO:0000313" key="5">
    <source>
        <dbReference type="EMBL" id="AGH98017.1"/>
    </source>
</evidence>
<dbReference type="SUPFAM" id="SSF51556">
    <property type="entry name" value="Metallo-dependent hydrolases"/>
    <property type="match status" value="1"/>
</dbReference>
<comment type="similarity">
    <text evidence="1">Belongs to the metallo-dependent hydrolases superfamily. TatD-type hydrolase family.</text>
</comment>
<feature type="binding site" evidence="4">
    <location>
        <position position="8"/>
    </location>
    <ligand>
        <name>a divalent metal cation</name>
        <dbReference type="ChEBI" id="CHEBI:60240"/>
        <label>1</label>
    </ligand>
</feature>
<feature type="binding site" evidence="4">
    <location>
        <position position="98"/>
    </location>
    <ligand>
        <name>a divalent metal cation</name>
        <dbReference type="ChEBI" id="CHEBI:60240"/>
        <label>1</label>
    </ligand>
</feature>
<organism evidence="5 6">
    <name type="scientific">Micavibrio aeruginosavorus EPB</name>
    <dbReference type="NCBI Taxonomy" id="349215"/>
    <lineage>
        <taxon>Bacteria</taxon>
        <taxon>Pseudomonadati</taxon>
        <taxon>Bdellovibrionota</taxon>
        <taxon>Bdellovibrionia</taxon>
        <taxon>Bdellovibrionales</taxon>
        <taxon>Pseudobdellovibrionaceae</taxon>
        <taxon>Micavibrio</taxon>
    </lineage>
</organism>
<dbReference type="PIRSF" id="PIRSF005902">
    <property type="entry name" value="DNase_TatD"/>
    <property type="match status" value="1"/>
</dbReference>
<evidence type="ECO:0000256" key="4">
    <source>
        <dbReference type="PIRSR" id="PIRSR005902-1"/>
    </source>
</evidence>
<evidence type="ECO:0000256" key="2">
    <source>
        <dbReference type="ARBA" id="ARBA00022723"/>
    </source>
</evidence>
<dbReference type="PANTHER" id="PTHR46124">
    <property type="entry name" value="D-AMINOACYL-TRNA DEACYLASE"/>
    <property type="match status" value="1"/>
</dbReference>
<dbReference type="HOGENOM" id="CLU_031506_4_2_5"/>
<dbReference type="PROSITE" id="PS01090">
    <property type="entry name" value="TATD_2"/>
    <property type="match status" value="1"/>
</dbReference>
<dbReference type="InterPro" id="IPR015991">
    <property type="entry name" value="TatD/YcfH-like"/>
</dbReference>
<dbReference type="PROSITE" id="PS01137">
    <property type="entry name" value="TATD_1"/>
    <property type="match status" value="1"/>
</dbReference>
<proteinExistence type="inferred from homology"/>